<dbReference type="PANTHER" id="PTHR38340">
    <property type="entry name" value="S-LAYER PROTEIN"/>
    <property type="match status" value="1"/>
</dbReference>
<gene>
    <name evidence="4" type="ORF">V6E02_12895</name>
</gene>
<reference evidence="4 5" key="1">
    <citation type="submission" date="2024-02" db="EMBL/GenBank/DDBJ databases">
        <title>New thermophilic sulfur-oxidizing bacteria from a hot springs of the Uzon caldera (Kamchatka, Russia).</title>
        <authorList>
            <person name="Dukat A.M."/>
            <person name="Elcheninov A.G."/>
            <person name="Frolov E.N."/>
        </authorList>
    </citation>
    <scope>NUCLEOTIDE SEQUENCE [LARGE SCALE GENOMIC DNA]</scope>
    <source>
        <strain evidence="4 5">AK1</strain>
    </source>
</reference>
<evidence type="ECO:0008006" key="6">
    <source>
        <dbReference type="Google" id="ProtNLM"/>
    </source>
</evidence>
<evidence type="ECO:0000256" key="1">
    <source>
        <dbReference type="ARBA" id="ARBA00004613"/>
    </source>
</evidence>
<dbReference type="PRINTS" id="PR00313">
    <property type="entry name" value="CABNDNGRPT"/>
</dbReference>
<feature type="region of interest" description="Disordered" evidence="3">
    <location>
        <begin position="412"/>
        <end position="464"/>
    </location>
</feature>
<protein>
    <recommendedName>
        <fullName evidence="6">Calcium-binding protein</fullName>
    </recommendedName>
</protein>
<dbReference type="EMBL" id="JBAJEX010000025">
    <property type="protein sequence ID" value="MEO1768094.1"/>
    <property type="molecule type" value="Genomic_DNA"/>
</dbReference>
<dbReference type="Pfam" id="PF00353">
    <property type="entry name" value="HemolysinCabind"/>
    <property type="match status" value="2"/>
</dbReference>
<dbReference type="InterPro" id="IPR018511">
    <property type="entry name" value="Hemolysin-typ_Ca-bd_CS"/>
</dbReference>
<name>A0ABV0EHN0_9BURK</name>
<dbReference type="SUPFAM" id="SSF51120">
    <property type="entry name" value="beta-Roll"/>
    <property type="match status" value="2"/>
</dbReference>
<dbReference type="InterPro" id="IPR001343">
    <property type="entry name" value="Hemolysn_Ca-bd"/>
</dbReference>
<keyword evidence="5" id="KW-1185">Reference proteome</keyword>
<organism evidence="4 5">
    <name type="scientific">Thiobacter aerophilum</name>
    <dbReference type="NCBI Taxonomy" id="3121275"/>
    <lineage>
        <taxon>Bacteria</taxon>
        <taxon>Pseudomonadati</taxon>
        <taxon>Pseudomonadota</taxon>
        <taxon>Betaproteobacteria</taxon>
        <taxon>Burkholderiales</taxon>
        <taxon>Thiobacteraceae</taxon>
        <taxon>Thiobacter</taxon>
    </lineage>
</organism>
<dbReference type="Proteomes" id="UP001482231">
    <property type="component" value="Unassembled WGS sequence"/>
</dbReference>
<dbReference type="PROSITE" id="PS00330">
    <property type="entry name" value="HEMOLYSIN_CALCIUM"/>
    <property type="match status" value="2"/>
</dbReference>
<comment type="subcellular location">
    <subcellularLocation>
        <location evidence="1">Secreted</location>
    </subcellularLocation>
</comment>
<evidence type="ECO:0000256" key="3">
    <source>
        <dbReference type="SAM" id="MobiDB-lite"/>
    </source>
</evidence>
<dbReference type="RefSeq" id="WP_430626808.1">
    <property type="nucleotide sequence ID" value="NZ_JBAJEX010000025.1"/>
</dbReference>
<accession>A0ABV0EHN0</accession>
<feature type="compositionally biased region" description="Basic and acidic residues" evidence="3">
    <location>
        <begin position="426"/>
        <end position="436"/>
    </location>
</feature>
<sequence length="464" mass="48811">LAAVGKIYGKTYSALAADRNDFYTHLYDLQSALGTGTVVSLATVSRATLVAEAQRPDATGLAYRYALKELNPFALLGVDYSHFNQNGELDLYDPATGTGSLTDLYLQDRAAFLAWKNKTYTEDTDVGRVYDGSAWHFKDEAGGAELWVGNPYDVKSSPQLRHLVFGGSGADTLTGGDNADHLYGDSGDDTLNAGNGADYLEGQLGDDVLYGEDGRDVLIGGGGDDTLDGGKDADRLEGGKGADTYILSSATKANDIIRDLDGQGRIMLDGSVLDGGDYQSAGVWQKGTTTYTFIPDASGRGTLTITSDAGNITVENFAAGELGITLPGASAVAPPPPEDRRIQGDLAPIDFDPATAGVQMRVDELGNIITDPLVGETDRIDTLYDSTGNDTILAGGGNDVIHADRGGNDWLDTGTGDDLATAGAGNDKRGTTEERQSAQYGDKSQSPGYGDHMVANDREWRSAA</sequence>
<evidence type="ECO:0000313" key="5">
    <source>
        <dbReference type="Proteomes" id="UP001482231"/>
    </source>
</evidence>
<keyword evidence="2" id="KW-0964">Secreted</keyword>
<dbReference type="InterPro" id="IPR050557">
    <property type="entry name" value="RTX_toxin/Mannuronan_C5-epim"/>
</dbReference>
<feature type="compositionally biased region" description="Polar residues" evidence="3">
    <location>
        <begin position="437"/>
        <end position="447"/>
    </location>
</feature>
<feature type="compositionally biased region" description="Low complexity" evidence="3">
    <location>
        <begin position="412"/>
        <end position="425"/>
    </location>
</feature>
<dbReference type="PANTHER" id="PTHR38340:SF1">
    <property type="entry name" value="S-LAYER PROTEIN"/>
    <property type="match status" value="1"/>
</dbReference>
<comment type="caution">
    <text evidence="4">The sequence shown here is derived from an EMBL/GenBank/DDBJ whole genome shotgun (WGS) entry which is preliminary data.</text>
</comment>
<evidence type="ECO:0000256" key="2">
    <source>
        <dbReference type="ARBA" id="ARBA00022525"/>
    </source>
</evidence>
<proteinExistence type="predicted"/>
<dbReference type="Gene3D" id="2.150.10.10">
    <property type="entry name" value="Serralysin-like metalloprotease, C-terminal"/>
    <property type="match status" value="3"/>
</dbReference>
<dbReference type="InterPro" id="IPR011049">
    <property type="entry name" value="Serralysin-like_metalloprot_C"/>
</dbReference>
<feature type="non-terminal residue" evidence="4">
    <location>
        <position position="1"/>
    </location>
</feature>
<evidence type="ECO:0000313" key="4">
    <source>
        <dbReference type="EMBL" id="MEO1768094.1"/>
    </source>
</evidence>
<feature type="compositionally biased region" description="Basic and acidic residues" evidence="3">
    <location>
        <begin position="454"/>
        <end position="464"/>
    </location>
</feature>